<evidence type="ECO:0000256" key="4">
    <source>
        <dbReference type="ARBA" id="ARBA00031907"/>
    </source>
</evidence>
<reference evidence="7 8" key="1">
    <citation type="submission" date="2015-04" db="EMBL/GenBank/DDBJ databases">
        <authorList>
            <person name="Syromyatnikov M.Y."/>
            <person name="Popov V.N."/>
        </authorList>
    </citation>
    <scope>NUCLEOTIDE SEQUENCE [LARGE SCALE GENOMIC DNA]</scope>
    <source>
        <strain evidence="7">WF-38-12</strain>
    </source>
</reference>
<name>A0A0U1LMK7_TALIS</name>
<keyword evidence="2" id="KW-0749">Sporulation</keyword>
<proteinExistence type="predicted"/>
<accession>A0A0U1LMK7</accession>
<evidence type="ECO:0000313" key="8">
    <source>
        <dbReference type="Proteomes" id="UP000054383"/>
    </source>
</evidence>
<dbReference type="EMBL" id="CVMT01000001">
    <property type="protein sequence ID" value="CRG84317.1"/>
    <property type="molecule type" value="Genomic_DNA"/>
</dbReference>
<dbReference type="AlphaFoldDB" id="A0A0U1LMK7"/>
<feature type="compositionally biased region" description="Polar residues" evidence="5">
    <location>
        <begin position="252"/>
        <end position="266"/>
    </location>
</feature>
<dbReference type="PANTHER" id="PTHR38044:SF1">
    <property type="entry name" value="BOUQUET FORMATION PROTEIN 4"/>
    <property type="match status" value="1"/>
</dbReference>
<dbReference type="InterPro" id="IPR036887">
    <property type="entry name" value="HTH_APSES_sf"/>
</dbReference>
<dbReference type="Gene3D" id="3.10.260.10">
    <property type="entry name" value="Transcription regulator HTH, APSES-type DNA-binding domain"/>
    <property type="match status" value="1"/>
</dbReference>
<dbReference type="PROSITE" id="PS51299">
    <property type="entry name" value="HTH_APSES"/>
    <property type="match status" value="1"/>
</dbReference>
<evidence type="ECO:0000313" key="7">
    <source>
        <dbReference type="EMBL" id="CRG84317.1"/>
    </source>
</evidence>
<organism evidence="7 8">
    <name type="scientific">Talaromyces islandicus</name>
    <name type="common">Penicillium islandicum</name>
    <dbReference type="NCBI Taxonomy" id="28573"/>
    <lineage>
        <taxon>Eukaryota</taxon>
        <taxon>Fungi</taxon>
        <taxon>Dikarya</taxon>
        <taxon>Ascomycota</taxon>
        <taxon>Pezizomycotina</taxon>
        <taxon>Eurotiomycetes</taxon>
        <taxon>Eurotiomycetidae</taxon>
        <taxon>Eurotiales</taxon>
        <taxon>Trichocomaceae</taxon>
        <taxon>Talaromyces</taxon>
        <taxon>Talaromyces sect. Islandici</taxon>
    </lineage>
</organism>
<dbReference type="OrthoDB" id="5346159at2759"/>
<feature type="compositionally biased region" description="Low complexity" evidence="5">
    <location>
        <begin position="232"/>
        <end position="248"/>
    </location>
</feature>
<feature type="compositionally biased region" description="Basic residues" evidence="5">
    <location>
        <begin position="219"/>
        <end position="228"/>
    </location>
</feature>
<sequence length="429" mass="47221">MRSLPKRNNPLILPESSPSYEELLTLRRLGKTHLTVKATQVGTSNATKPENLGPFEYAHLRAPLPKDLSGSEIFPSHPKQQHPETYFLMRRSKDGFISATGMFKIAYPWAKSEEERAEREYIKARSETSEDEIAGNVWISPLLALELAKEYQMFDWVRALLDSTEIIQSPASSKKPITPPPKFDIPESMEPAEELAPSTRTRSRRSVSPTKASSPKKNASPRKSRTARATKESSAAATTAASATLQAALNGSVDNESVDESNNAPTSEKPESAEKKVKKTQSTRSKGASTKNLKNKASTPVPDETVADEKVKVNVESTTEVKDEVEVNQTNVSVEMPVSLPDLPPPEDTEQMIAQAKQMVEEATKLQEDDTAADASSKKRKSDEVEEDEESTETPAQPTKKARVLEDKLKKERVRNRALVGVTATLALA</sequence>
<evidence type="ECO:0000256" key="1">
    <source>
        <dbReference type="ARBA" id="ARBA00019309"/>
    </source>
</evidence>
<feature type="region of interest" description="Disordered" evidence="5">
    <location>
        <begin position="170"/>
        <end position="348"/>
    </location>
</feature>
<feature type="domain" description="HTH APSES-type" evidence="6">
    <location>
        <begin position="63"/>
        <end position="176"/>
    </location>
</feature>
<dbReference type="SUPFAM" id="SSF54616">
    <property type="entry name" value="DNA-binding domain of Mlu1-box binding protein MBP1"/>
    <property type="match status" value="1"/>
</dbReference>
<dbReference type="OMA" id="FKAAFPW"/>
<dbReference type="GO" id="GO:0070197">
    <property type="term" value="P:meiotic attachment of telomere to nuclear envelope"/>
    <property type="evidence" value="ECO:0007669"/>
    <property type="project" value="InterPro"/>
</dbReference>
<gene>
    <name evidence="7" type="ORF">PISL3812_01615</name>
</gene>
<evidence type="ECO:0000256" key="3">
    <source>
        <dbReference type="ARBA" id="ARBA00023321"/>
    </source>
</evidence>
<dbReference type="InterPro" id="IPR003163">
    <property type="entry name" value="Tscrpt_reg_HTH_APSES-type"/>
</dbReference>
<dbReference type="GO" id="GO:0003677">
    <property type="term" value="F:DNA binding"/>
    <property type="evidence" value="ECO:0007669"/>
    <property type="project" value="InterPro"/>
</dbReference>
<evidence type="ECO:0000259" key="6">
    <source>
        <dbReference type="PROSITE" id="PS51299"/>
    </source>
</evidence>
<dbReference type="GO" id="GO:1990862">
    <property type="term" value="C:nuclear membrane complex Bqt3-Bqt4"/>
    <property type="evidence" value="ECO:0007669"/>
    <property type="project" value="InterPro"/>
</dbReference>
<evidence type="ECO:0000256" key="2">
    <source>
        <dbReference type="ARBA" id="ARBA00022969"/>
    </source>
</evidence>
<dbReference type="PANTHER" id="PTHR38044">
    <property type="entry name" value="BOUQUET FORMATION PROTEIN 4"/>
    <property type="match status" value="1"/>
</dbReference>
<dbReference type="InterPro" id="IPR018004">
    <property type="entry name" value="KilA/APSES_HTH"/>
</dbReference>
<dbReference type="SMART" id="SM01252">
    <property type="entry name" value="KilA-N"/>
    <property type="match status" value="1"/>
</dbReference>
<evidence type="ECO:0000256" key="5">
    <source>
        <dbReference type="SAM" id="MobiDB-lite"/>
    </source>
</evidence>
<dbReference type="GO" id="GO:0030435">
    <property type="term" value="P:sporulation resulting in formation of a cellular spore"/>
    <property type="evidence" value="ECO:0007669"/>
    <property type="project" value="UniProtKB-KW"/>
</dbReference>
<keyword evidence="8" id="KW-1185">Reference proteome</keyword>
<protein>
    <recommendedName>
        <fullName evidence="1">Cell pattern formation-associated protein stuA</fullName>
    </recommendedName>
    <alternativeName>
        <fullName evidence="4">Stunted protein A</fullName>
    </alternativeName>
</protein>
<dbReference type="FunFam" id="3.10.260.10:FF:000002">
    <property type="entry name" value="APSES transcription factor, putative"/>
    <property type="match status" value="1"/>
</dbReference>
<feature type="compositionally biased region" description="Basic and acidic residues" evidence="5">
    <location>
        <begin position="307"/>
        <end position="325"/>
    </location>
</feature>
<keyword evidence="3" id="KW-0183">Conidiation</keyword>
<dbReference type="InterPro" id="IPR037548">
    <property type="entry name" value="Bqt4"/>
</dbReference>
<dbReference type="Proteomes" id="UP000054383">
    <property type="component" value="Unassembled WGS sequence"/>
</dbReference>
<feature type="compositionally biased region" description="Polar residues" evidence="5">
    <location>
        <begin position="282"/>
        <end position="298"/>
    </location>
</feature>
<feature type="region of interest" description="Disordered" evidence="5">
    <location>
        <begin position="361"/>
        <end position="408"/>
    </location>
</feature>
<dbReference type="GO" id="GO:0044820">
    <property type="term" value="P:mitotic telomere tethering at nuclear periphery"/>
    <property type="evidence" value="ECO:0007669"/>
    <property type="project" value="TreeGrafter"/>
</dbReference>
<dbReference type="GO" id="GO:0048315">
    <property type="term" value="P:conidium formation"/>
    <property type="evidence" value="ECO:0007669"/>
    <property type="project" value="UniProtKB-KW"/>
</dbReference>
<dbReference type="STRING" id="28573.A0A0U1LMK7"/>